<organism evidence="2 3">
    <name type="scientific">Suillus subaureus</name>
    <dbReference type="NCBI Taxonomy" id="48587"/>
    <lineage>
        <taxon>Eukaryota</taxon>
        <taxon>Fungi</taxon>
        <taxon>Dikarya</taxon>
        <taxon>Basidiomycota</taxon>
        <taxon>Agaricomycotina</taxon>
        <taxon>Agaricomycetes</taxon>
        <taxon>Agaricomycetidae</taxon>
        <taxon>Boletales</taxon>
        <taxon>Suillineae</taxon>
        <taxon>Suillaceae</taxon>
        <taxon>Suillus</taxon>
    </lineage>
</organism>
<feature type="transmembrane region" description="Helical" evidence="1">
    <location>
        <begin position="131"/>
        <end position="150"/>
    </location>
</feature>
<keyword evidence="3" id="KW-1185">Reference proteome</keyword>
<keyword evidence="1" id="KW-1133">Transmembrane helix</keyword>
<dbReference type="EMBL" id="JABBWG010000028">
    <property type="protein sequence ID" value="KAG1811823.1"/>
    <property type="molecule type" value="Genomic_DNA"/>
</dbReference>
<evidence type="ECO:0000313" key="2">
    <source>
        <dbReference type="EMBL" id="KAG1811823.1"/>
    </source>
</evidence>
<dbReference type="OrthoDB" id="3358294at2759"/>
<reference evidence="2" key="1">
    <citation type="journal article" date="2020" name="New Phytol.">
        <title>Comparative genomics reveals dynamic genome evolution in host specialist ectomycorrhizal fungi.</title>
        <authorList>
            <person name="Lofgren L.A."/>
            <person name="Nguyen N.H."/>
            <person name="Vilgalys R."/>
            <person name="Ruytinx J."/>
            <person name="Liao H.L."/>
            <person name="Branco S."/>
            <person name="Kuo A."/>
            <person name="LaButti K."/>
            <person name="Lipzen A."/>
            <person name="Andreopoulos W."/>
            <person name="Pangilinan J."/>
            <person name="Riley R."/>
            <person name="Hundley H."/>
            <person name="Na H."/>
            <person name="Barry K."/>
            <person name="Grigoriev I.V."/>
            <person name="Stajich J.E."/>
            <person name="Kennedy P.G."/>
        </authorList>
    </citation>
    <scope>NUCLEOTIDE SEQUENCE</scope>
    <source>
        <strain evidence="2">MN1</strain>
    </source>
</reference>
<keyword evidence="1" id="KW-0472">Membrane</keyword>
<comment type="caution">
    <text evidence="2">The sequence shown here is derived from an EMBL/GenBank/DDBJ whole genome shotgun (WGS) entry which is preliminary data.</text>
</comment>
<sequence>MSTSPRFSSVSGNWRKASISSVDIDLEAQNVTGTHTSFTVPAAIRAAHSAATPTHTPQRNDNITDLVDDFFGVTYTRATRESRHDSYVAPSRTSVALDGEAPPPYTNATEPPAYSSTPAEPVTLAMYLYKFGFLFPPFWVLGAIILLSPLKAPADFEPTKSEDERQELVRIMRDAEIKWAKRSAWALLVFLIAIGIILGAVIGVLRS</sequence>
<proteinExistence type="predicted"/>
<dbReference type="GeneID" id="64625376"/>
<dbReference type="Proteomes" id="UP000807769">
    <property type="component" value="Unassembled WGS sequence"/>
</dbReference>
<evidence type="ECO:0000256" key="1">
    <source>
        <dbReference type="SAM" id="Phobius"/>
    </source>
</evidence>
<dbReference type="RefSeq" id="XP_041190244.1">
    <property type="nucleotide sequence ID" value="XM_041331359.1"/>
</dbReference>
<accession>A0A9P7E5T0</accession>
<dbReference type="AlphaFoldDB" id="A0A9P7E5T0"/>
<evidence type="ECO:0000313" key="3">
    <source>
        <dbReference type="Proteomes" id="UP000807769"/>
    </source>
</evidence>
<keyword evidence="1" id="KW-0812">Transmembrane</keyword>
<protein>
    <submittedName>
        <fullName evidence="2">Uncharacterized protein</fullName>
    </submittedName>
</protein>
<gene>
    <name evidence="2" type="ORF">BJ212DRAFT_1277387</name>
</gene>
<feature type="transmembrane region" description="Helical" evidence="1">
    <location>
        <begin position="184"/>
        <end position="205"/>
    </location>
</feature>
<name>A0A9P7E5T0_9AGAM</name>